<dbReference type="Gene3D" id="3.10.350.10">
    <property type="entry name" value="LysM domain"/>
    <property type="match status" value="1"/>
</dbReference>
<dbReference type="PANTHER" id="PTHR20932:SF8">
    <property type="entry name" value="LD22649P"/>
    <property type="match status" value="1"/>
</dbReference>
<feature type="domain" description="LysM" evidence="2">
    <location>
        <begin position="4"/>
        <end position="48"/>
    </location>
</feature>
<evidence type="ECO:0000313" key="4">
    <source>
        <dbReference type="Proteomes" id="UP000054408"/>
    </source>
</evidence>
<keyword evidence="4" id="KW-1185">Reference proteome</keyword>
<evidence type="ECO:0000259" key="2">
    <source>
        <dbReference type="PROSITE" id="PS51782"/>
    </source>
</evidence>
<dbReference type="CDD" id="cd00118">
    <property type="entry name" value="LysM"/>
    <property type="match status" value="1"/>
</dbReference>
<dbReference type="PANTHER" id="PTHR20932">
    <property type="entry name" value="LYSM AND PUTATIVE PEPTIDOGLYCAN-BINDING DOMAIN-CONTAINING PROTEIN"/>
    <property type="match status" value="1"/>
</dbReference>
<evidence type="ECO:0000313" key="3">
    <source>
        <dbReference type="EMBL" id="KNC47695.1"/>
    </source>
</evidence>
<organism evidence="3 4">
    <name type="scientific">Thecamonas trahens ATCC 50062</name>
    <dbReference type="NCBI Taxonomy" id="461836"/>
    <lineage>
        <taxon>Eukaryota</taxon>
        <taxon>Apusozoa</taxon>
        <taxon>Apusomonadida</taxon>
        <taxon>Apusomonadidae</taxon>
        <taxon>Thecamonas</taxon>
    </lineage>
</organism>
<dbReference type="PROSITE" id="PS51782">
    <property type="entry name" value="LYSM"/>
    <property type="match status" value="1"/>
</dbReference>
<dbReference type="InterPro" id="IPR018392">
    <property type="entry name" value="LysM"/>
</dbReference>
<feature type="region of interest" description="Disordered" evidence="1">
    <location>
        <begin position="83"/>
        <end position="105"/>
    </location>
</feature>
<dbReference type="RefSeq" id="XP_013759176.1">
    <property type="nucleotide sequence ID" value="XM_013903722.1"/>
</dbReference>
<dbReference type="SUPFAM" id="SSF54106">
    <property type="entry name" value="LysM domain"/>
    <property type="match status" value="1"/>
</dbReference>
<proteinExistence type="predicted"/>
<name>A0A0L0D674_THETB</name>
<dbReference type="AlphaFoldDB" id="A0A0L0D674"/>
<dbReference type="GeneID" id="25563493"/>
<dbReference type="Pfam" id="PF01476">
    <property type="entry name" value="LysM"/>
    <property type="match status" value="1"/>
</dbReference>
<dbReference type="EMBL" id="GL349448">
    <property type="protein sequence ID" value="KNC47695.1"/>
    <property type="molecule type" value="Genomic_DNA"/>
</dbReference>
<evidence type="ECO:0000256" key="1">
    <source>
        <dbReference type="SAM" id="MobiDB-lite"/>
    </source>
</evidence>
<dbReference type="OrthoDB" id="538216at2759"/>
<sequence length="228" mass="22798">METQTYIIAPGDTLAGIALRHGCSAADLRRINNLVSDAGLHARSTLLVPTTEPRPSASAGVADAGAGVGFAVPQAAAPATLVPRMVGGGADSGPDDEKLDDDGGNGAKKISLAGASGSSVLDSLAALNARLASINRSNAALTNSMTSAAAVASSSARATQRARAQTVLEAELDDESRSDSSGLDDFESGLVDASVRAGPRLGGPSSVGVVKSNVQRRMAAAQNDMFGL</sequence>
<dbReference type="InterPro" id="IPR036779">
    <property type="entry name" value="LysM_dom_sf"/>
</dbReference>
<reference evidence="3 4" key="1">
    <citation type="submission" date="2010-05" db="EMBL/GenBank/DDBJ databases">
        <title>The Genome Sequence of Thecamonas trahens ATCC 50062.</title>
        <authorList>
            <consortium name="The Broad Institute Genome Sequencing Platform"/>
            <person name="Russ C."/>
            <person name="Cuomo C."/>
            <person name="Shea T."/>
            <person name="Young S.K."/>
            <person name="Zeng Q."/>
            <person name="Koehrsen M."/>
            <person name="Haas B."/>
            <person name="Borodovsky M."/>
            <person name="Guigo R."/>
            <person name="Alvarado L."/>
            <person name="Berlin A."/>
            <person name="Bochicchio J."/>
            <person name="Borenstein D."/>
            <person name="Chapman S."/>
            <person name="Chen Z."/>
            <person name="Freedman E."/>
            <person name="Gellesch M."/>
            <person name="Goldberg J."/>
            <person name="Griggs A."/>
            <person name="Gujja S."/>
            <person name="Heilman E."/>
            <person name="Heiman D."/>
            <person name="Hepburn T."/>
            <person name="Howarth C."/>
            <person name="Jen D."/>
            <person name="Larson L."/>
            <person name="Mehta T."/>
            <person name="Park D."/>
            <person name="Pearson M."/>
            <person name="Roberts A."/>
            <person name="Saif S."/>
            <person name="Shenoy N."/>
            <person name="Sisk P."/>
            <person name="Stolte C."/>
            <person name="Sykes S."/>
            <person name="Thomson T."/>
            <person name="Walk T."/>
            <person name="White J."/>
            <person name="Yandava C."/>
            <person name="Burger G."/>
            <person name="Gray M.W."/>
            <person name="Holland P.W.H."/>
            <person name="King N."/>
            <person name="Lang F.B.F."/>
            <person name="Roger A.J."/>
            <person name="Ruiz-Trillo I."/>
            <person name="Lander E."/>
            <person name="Nusbaum C."/>
        </authorList>
    </citation>
    <scope>NUCLEOTIDE SEQUENCE [LARGE SCALE GENOMIC DNA]</scope>
    <source>
        <strain evidence="3 4">ATCC 50062</strain>
    </source>
</reference>
<dbReference type="SMART" id="SM00257">
    <property type="entry name" value="LysM"/>
    <property type="match status" value="1"/>
</dbReference>
<dbReference type="Proteomes" id="UP000054408">
    <property type="component" value="Unassembled WGS sequence"/>
</dbReference>
<dbReference type="InterPro" id="IPR045030">
    <property type="entry name" value="LYSM1-4"/>
</dbReference>
<accession>A0A0L0D674</accession>
<gene>
    <name evidence="3" type="ORF">AMSG_03926</name>
</gene>
<protein>
    <recommendedName>
        <fullName evidence="2">LysM domain-containing protein</fullName>
    </recommendedName>
</protein>
<feature type="compositionally biased region" description="Acidic residues" evidence="1">
    <location>
        <begin position="93"/>
        <end position="103"/>
    </location>
</feature>